<name>A0A9P3PRK4_LYOSH</name>
<dbReference type="PANTHER" id="PTHR34724:SF2">
    <property type="entry name" value="OS12G0596101 PROTEIN"/>
    <property type="match status" value="1"/>
</dbReference>
<dbReference type="PANTHER" id="PTHR34724">
    <property type="entry name" value="OS12G0596101 PROTEIN"/>
    <property type="match status" value="1"/>
</dbReference>
<proteinExistence type="predicted"/>
<reference evidence="1" key="1">
    <citation type="submission" date="2022-07" db="EMBL/GenBank/DDBJ databases">
        <title>The genome of Lyophyllum shimeji provides insight into the initial evolution of ectomycorrhizal fungal genome.</title>
        <authorList>
            <person name="Kobayashi Y."/>
            <person name="Shibata T."/>
            <person name="Hirakawa H."/>
            <person name="Shigenobu S."/>
            <person name="Nishiyama T."/>
            <person name="Yamada A."/>
            <person name="Hasebe M."/>
            <person name="Kawaguchi M."/>
        </authorList>
    </citation>
    <scope>NUCLEOTIDE SEQUENCE</scope>
    <source>
        <strain evidence="1">AT787</strain>
    </source>
</reference>
<dbReference type="AlphaFoldDB" id="A0A9P3PRK4"/>
<organism evidence="1 2">
    <name type="scientific">Lyophyllum shimeji</name>
    <name type="common">Hon-shimeji</name>
    <name type="synonym">Tricholoma shimeji</name>
    <dbReference type="NCBI Taxonomy" id="47721"/>
    <lineage>
        <taxon>Eukaryota</taxon>
        <taxon>Fungi</taxon>
        <taxon>Dikarya</taxon>
        <taxon>Basidiomycota</taxon>
        <taxon>Agaricomycotina</taxon>
        <taxon>Agaricomycetes</taxon>
        <taxon>Agaricomycetidae</taxon>
        <taxon>Agaricales</taxon>
        <taxon>Tricholomatineae</taxon>
        <taxon>Lyophyllaceae</taxon>
        <taxon>Lyophyllum</taxon>
    </lineage>
</organism>
<evidence type="ECO:0000313" key="2">
    <source>
        <dbReference type="Proteomes" id="UP001063166"/>
    </source>
</evidence>
<dbReference type="Proteomes" id="UP001063166">
    <property type="component" value="Unassembled WGS sequence"/>
</dbReference>
<gene>
    <name evidence="1" type="ORF">LshimejAT787_0805860</name>
</gene>
<comment type="caution">
    <text evidence="1">The sequence shown here is derived from an EMBL/GenBank/DDBJ whole genome shotgun (WGS) entry which is preliminary data.</text>
</comment>
<accession>A0A9P3PRK4</accession>
<protein>
    <submittedName>
        <fullName evidence="1">Uncharacterized protein</fullName>
    </submittedName>
</protein>
<evidence type="ECO:0000313" key="1">
    <source>
        <dbReference type="EMBL" id="GLB40715.1"/>
    </source>
</evidence>
<dbReference type="EMBL" id="BRPK01000008">
    <property type="protein sequence ID" value="GLB40715.1"/>
    <property type="molecule type" value="Genomic_DNA"/>
</dbReference>
<keyword evidence="2" id="KW-1185">Reference proteome</keyword>
<dbReference type="OrthoDB" id="88410at2759"/>
<sequence>MYVLYPIVPPALTAFQAGSGRSSREEYKGPSRLDLSRIVRAAGERFFWDSRYNVHLDLANCLLLCTAVERGVLALPGTIFLPNGQEGRLYYRGASGPVGTNNPDSTHKRQPPHTPLAMFQFTDPAPVNLCRLVTCDKCKKTTWAGCGQHVESVMKDVKEEDRCVCPR</sequence>